<evidence type="ECO:0000313" key="2">
    <source>
        <dbReference type="Proteomes" id="UP000886595"/>
    </source>
</evidence>
<dbReference type="OrthoDB" id="1093161at2759"/>
<protein>
    <submittedName>
        <fullName evidence="1">Uncharacterized protein</fullName>
    </submittedName>
</protein>
<comment type="caution">
    <text evidence="1">The sequence shown here is derived from an EMBL/GenBank/DDBJ whole genome shotgun (WGS) entry which is preliminary data.</text>
</comment>
<evidence type="ECO:0000313" key="1">
    <source>
        <dbReference type="EMBL" id="KAG2325198.1"/>
    </source>
</evidence>
<dbReference type="Proteomes" id="UP000886595">
    <property type="component" value="Unassembled WGS sequence"/>
</dbReference>
<reference evidence="1 2" key="1">
    <citation type="submission" date="2020-02" db="EMBL/GenBank/DDBJ databases">
        <authorList>
            <person name="Ma Q."/>
            <person name="Huang Y."/>
            <person name="Song X."/>
            <person name="Pei D."/>
        </authorList>
    </citation>
    <scope>NUCLEOTIDE SEQUENCE [LARGE SCALE GENOMIC DNA]</scope>
    <source>
        <strain evidence="1">Sxm20200214</strain>
        <tissue evidence="1">Leaf</tissue>
    </source>
</reference>
<dbReference type="EMBL" id="JAAMPC010000002">
    <property type="protein sequence ID" value="KAG2325198.1"/>
    <property type="molecule type" value="Genomic_DNA"/>
</dbReference>
<name>A0A8X7WAZ4_BRACI</name>
<proteinExistence type="predicted"/>
<organism evidence="1 2">
    <name type="scientific">Brassica carinata</name>
    <name type="common">Ethiopian mustard</name>
    <name type="synonym">Abyssinian cabbage</name>
    <dbReference type="NCBI Taxonomy" id="52824"/>
    <lineage>
        <taxon>Eukaryota</taxon>
        <taxon>Viridiplantae</taxon>
        <taxon>Streptophyta</taxon>
        <taxon>Embryophyta</taxon>
        <taxon>Tracheophyta</taxon>
        <taxon>Spermatophyta</taxon>
        <taxon>Magnoliopsida</taxon>
        <taxon>eudicotyledons</taxon>
        <taxon>Gunneridae</taxon>
        <taxon>Pentapetalae</taxon>
        <taxon>rosids</taxon>
        <taxon>malvids</taxon>
        <taxon>Brassicales</taxon>
        <taxon>Brassicaceae</taxon>
        <taxon>Brassiceae</taxon>
        <taxon>Brassica</taxon>
    </lineage>
</organism>
<gene>
    <name evidence="1" type="ORF">Bca52824_007926</name>
</gene>
<accession>A0A8X7WAZ4</accession>
<dbReference type="AlphaFoldDB" id="A0A8X7WAZ4"/>
<keyword evidence="2" id="KW-1185">Reference proteome</keyword>
<sequence>MEQVKKLKMRFDFYLERSKDGIQLSFTNSYEKELFRLATIIWAKNETEDAFSENRLDQAKFLVLNKDVPLVEQKRVNDTRMDKDKREEQGGTDEFNVLQDALEAATSFQSLGKTQRKM</sequence>